<proteinExistence type="inferred from homology"/>
<dbReference type="RefSeq" id="WP_168447765.1">
    <property type="nucleotide sequence ID" value="NZ_JAAXOW010000003.1"/>
</dbReference>
<dbReference type="EMBL" id="JAAXOW010000003">
    <property type="protein sequence ID" value="NKX93706.1"/>
    <property type="molecule type" value="Genomic_DNA"/>
</dbReference>
<protein>
    <submittedName>
        <fullName evidence="8">GtrA family protein</fullName>
    </submittedName>
</protein>
<comment type="caution">
    <text evidence="8">The sequence shown here is derived from an EMBL/GenBank/DDBJ whole genome shotgun (WGS) entry which is preliminary data.</text>
</comment>
<gene>
    <name evidence="8" type="ORF">HF995_10575</name>
</gene>
<evidence type="ECO:0000256" key="3">
    <source>
        <dbReference type="ARBA" id="ARBA00022692"/>
    </source>
</evidence>
<sequence length="167" mass="17918">MVSRSAVVSRLLELFRFGSVGAVAFVVDMGLFNLLMFGPGQVLGHKPLTSKVISVVVATLVSWLGNRYWTFSARRQDTHGRELVAFVIVNVGGMLIAVACLGVSRYVLRLDSPLADNIAANGVGLVLGMAFRYVAYRTFVFTNVRDGAVSDVAVQEQAAPSSATPTH</sequence>
<comment type="subcellular location">
    <subcellularLocation>
        <location evidence="1">Membrane</location>
        <topology evidence="1">Multi-pass membrane protein</topology>
    </subcellularLocation>
</comment>
<keyword evidence="9" id="KW-1185">Reference proteome</keyword>
<feature type="domain" description="GtrA/DPMS transmembrane" evidence="7">
    <location>
        <begin position="16"/>
        <end position="141"/>
    </location>
</feature>
<feature type="transmembrane region" description="Helical" evidence="6">
    <location>
        <begin position="83"/>
        <end position="106"/>
    </location>
</feature>
<comment type="similarity">
    <text evidence="2">Belongs to the GtrA family.</text>
</comment>
<dbReference type="AlphaFoldDB" id="A0A9X5FGI4"/>
<dbReference type="InterPro" id="IPR051401">
    <property type="entry name" value="GtrA_CellWall_Glycosyl"/>
</dbReference>
<evidence type="ECO:0000313" key="9">
    <source>
        <dbReference type="Proteomes" id="UP000774283"/>
    </source>
</evidence>
<dbReference type="GO" id="GO:0005886">
    <property type="term" value="C:plasma membrane"/>
    <property type="evidence" value="ECO:0007669"/>
    <property type="project" value="TreeGrafter"/>
</dbReference>
<dbReference type="PANTHER" id="PTHR38459">
    <property type="entry name" value="PROPHAGE BACTOPRENOL-LINKED GLUCOSE TRANSLOCASE HOMOLOG"/>
    <property type="match status" value="1"/>
</dbReference>
<reference evidence="8 9" key="1">
    <citation type="submission" date="2020-04" db="EMBL/GenBank/DDBJ databases">
        <title>MicrobeNet Type strains.</title>
        <authorList>
            <person name="Nicholson A.C."/>
        </authorList>
    </citation>
    <scope>NUCLEOTIDE SEQUENCE [LARGE SCALE GENOMIC DNA]</scope>
    <source>
        <strain evidence="8 9">ATCC BAA-789</strain>
    </source>
</reference>
<dbReference type="PANTHER" id="PTHR38459:SF1">
    <property type="entry name" value="PROPHAGE BACTOPRENOL-LINKED GLUCOSE TRANSLOCASE HOMOLOG"/>
    <property type="match status" value="1"/>
</dbReference>
<evidence type="ECO:0000256" key="6">
    <source>
        <dbReference type="SAM" id="Phobius"/>
    </source>
</evidence>
<evidence type="ECO:0000313" key="8">
    <source>
        <dbReference type="EMBL" id="NKX93706.1"/>
    </source>
</evidence>
<dbReference type="Pfam" id="PF04138">
    <property type="entry name" value="GtrA_DPMS_TM"/>
    <property type="match status" value="1"/>
</dbReference>
<feature type="transmembrane region" description="Helical" evidence="6">
    <location>
        <begin position="12"/>
        <end position="32"/>
    </location>
</feature>
<accession>A0A9X5FGI4</accession>
<evidence type="ECO:0000256" key="1">
    <source>
        <dbReference type="ARBA" id="ARBA00004141"/>
    </source>
</evidence>
<organism evidence="8 9">
    <name type="scientific">Sanguibacter hominis ATCC BAA-789</name>
    <dbReference type="NCBI Taxonomy" id="1312740"/>
    <lineage>
        <taxon>Bacteria</taxon>
        <taxon>Bacillati</taxon>
        <taxon>Actinomycetota</taxon>
        <taxon>Actinomycetes</taxon>
        <taxon>Micrococcales</taxon>
        <taxon>Sanguibacteraceae</taxon>
        <taxon>Sanguibacter</taxon>
    </lineage>
</organism>
<dbReference type="InterPro" id="IPR007267">
    <property type="entry name" value="GtrA_DPMS_TM"/>
</dbReference>
<name>A0A9X5FGI4_9MICO</name>
<evidence type="ECO:0000256" key="4">
    <source>
        <dbReference type="ARBA" id="ARBA00022989"/>
    </source>
</evidence>
<evidence type="ECO:0000256" key="2">
    <source>
        <dbReference type="ARBA" id="ARBA00009399"/>
    </source>
</evidence>
<keyword evidence="4 6" id="KW-1133">Transmembrane helix</keyword>
<evidence type="ECO:0000259" key="7">
    <source>
        <dbReference type="Pfam" id="PF04138"/>
    </source>
</evidence>
<feature type="transmembrane region" description="Helical" evidence="6">
    <location>
        <begin position="52"/>
        <end position="71"/>
    </location>
</feature>
<dbReference type="Proteomes" id="UP000774283">
    <property type="component" value="Unassembled WGS sequence"/>
</dbReference>
<feature type="transmembrane region" description="Helical" evidence="6">
    <location>
        <begin position="118"/>
        <end position="135"/>
    </location>
</feature>
<evidence type="ECO:0000256" key="5">
    <source>
        <dbReference type="ARBA" id="ARBA00023136"/>
    </source>
</evidence>
<keyword evidence="5 6" id="KW-0472">Membrane</keyword>
<dbReference type="GO" id="GO:0000271">
    <property type="term" value="P:polysaccharide biosynthetic process"/>
    <property type="evidence" value="ECO:0007669"/>
    <property type="project" value="InterPro"/>
</dbReference>
<keyword evidence="3 6" id="KW-0812">Transmembrane</keyword>